<keyword evidence="10" id="KW-0050">Antiport</keyword>
<keyword evidence="7 10" id="KW-0406">Ion transport</keyword>
<dbReference type="InterPro" id="IPR038770">
    <property type="entry name" value="Na+/solute_symporter_sf"/>
</dbReference>
<dbReference type="GO" id="GO:0015385">
    <property type="term" value="F:sodium:proton antiporter activity"/>
    <property type="evidence" value="ECO:0007669"/>
    <property type="project" value="InterPro"/>
</dbReference>
<evidence type="ECO:0000313" key="13">
    <source>
        <dbReference type="Proteomes" id="UP001183643"/>
    </source>
</evidence>
<feature type="transmembrane region" description="Helical" evidence="10">
    <location>
        <begin position="82"/>
        <end position="101"/>
    </location>
</feature>
<comment type="subcellular location">
    <subcellularLocation>
        <location evidence="1 10">Cell membrane</location>
        <topology evidence="1 10">Multi-pass membrane protein</topology>
    </subcellularLocation>
</comment>
<proteinExistence type="inferred from homology"/>
<evidence type="ECO:0000256" key="8">
    <source>
        <dbReference type="ARBA" id="ARBA00023136"/>
    </source>
</evidence>
<dbReference type="AlphaFoldDB" id="A0AAE3YKT4"/>
<dbReference type="InterPro" id="IPR004705">
    <property type="entry name" value="Cation/H_exchanger_CPA1_bac"/>
</dbReference>
<dbReference type="GO" id="GO:0015386">
    <property type="term" value="F:potassium:proton antiporter activity"/>
    <property type="evidence" value="ECO:0007669"/>
    <property type="project" value="TreeGrafter"/>
</dbReference>
<feature type="transmembrane region" description="Helical" evidence="10">
    <location>
        <begin position="343"/>
        <end position="366"/>
    </location>
</feature>
<gene>
    <name evidence="12" type="ORF">J2S41_001525</name>
</gene>
<dbReference type="PANTHER" id="PTHR10110:SF86">
    <property type="entry name" value="SODIUM_HYDROGEN EXCHANGER 7"/>
    <property type="match status" value="1"/>
</dbReference>
<keyword evidence="13" id="KW-1185">Reference proteome</keyword>
<dbReference type="Proteomes" id="UP001183643">
    <property type="component" value="Unassembled WGS sequence"/>
</dbReference>
<dbReference type="Gene3D" id="1.20.1530.20">
    <property type="match status" value="1"/>
</dbReference>
<keyword evidence="5 10" id="KW-1133">Transmembrane helix</keyword>
<comment type="function">
    <text evidence="10">Na(+)/H(+) antiporter that extrudes sodium in exchange for external protons.</text>
</comment>
<organism evidence="12 13">
    <name type="scientific">Catenuloplanes atrovinosus</name>
    <dbReference type="NCBI Taxonomy" id="137266"/>
    <lineage>
        <taxon>Bacteria</taxon>
        <taxon>Bacillati</taxon>
        <taxon>Actinomycetota</taxon>
        <taxon>Actinomycetes</taxon>
        <taxon>Micromonosporales</taxon>
        <taxon>Micromonosporaceae</taxon>
        <taxon>Catenuloplanes</taxon>
    </lineage>
</organism>
<comment type="caution">
    <text evidence="12">The sequence shown here is derived from an EMBL/GenBank/DDBJ whole genome shotgun (WGS) entry which is preliminary data.</text>
</comment>
<feature type="transmembrane region" description="Helical" evidence="10">
    <location>
        <begin position="50"/>
        <end position="70"/>
    </location>
</feature>
<dbReference type="GO" id="GO:0098719">
    <property type="term" value="P:sodium ion import across plasma membrane"/>
    <property type="evidence" value="ECO:0007669"/>
    <property type="project" value="TreeGrafter"/>
</dbReference>
<dbReference type="Pfam" id="PF00999">
    <property type="entry name" value="Na_H_Exchanger"/>
    <property type="match status" value="1"/>
</dbReference>
<keyword evidence="4 10" id="KW-0812">Transmembrane</keyword>
<keyword evidence="8 10" id="KW-0472">Membrane</keyword>
<feature type="domain" description="Cation/H+ exchanger transmembrane" evidence="11">
    <location>
        <begin position="13"/>
        <end position="403"/>
    </location>
</feature>
<keyword evidence="6 10" id="KW-0915">Sodium</keyword>
<sequence length="520" mass="55454">MMALEIVVVLGAAVLFCNAAANRLRVAPPVLLLFTGVLLGMVPAFGEVRLPPEVMLLLFLPALLYVESLTTSLREIRNNLRVVVLMSTVLVVVTAGGVAWIAHQLGLDWGPAWVLGAALAPTDATAVGVLARALPRRMVTVLRAESLVNDGTALVLYGVAVAVTIGEETLSLPHVGLLFAISYAGGVLVGLVVAGVGVFIRRRLDAPMHENMVSLLTPFAAFLGAEAFEASGVLAVVVAGLVMSQVGPRMMRADTRQQAFSFWQLATFALNGALFVLVGLQITASVRDLPAGGLAEGLIAVGVISAGVIGVRFLWGFTTPYLIRALDRRPGQRARRIGARARVVTSAAGYRGAVSMAAALAIPVALSSGAPFPDRELIIFVVSGVIAVTIVVGGLALPALVRWARLPTDTEVEQETQLAEVEATRAAIEALPEIAERLGVPALAAERLRLEYEQHLSRLESRDNGESEAMDALRLELVQFKRAVVVGLRDERRIDDIVLRRLQLRLDIEELRLANRGSND</sequence>
<accession>A0AAE3YKT4</accession>
<comment type="caution">
    <text evidence="10">Lacks conserved residue(s) required for the propagation of feature annotation.</text>
</comment>
<evidence type="ECO:0000259" key="11">
    <source>
        <dbReference type="Pfam" id="PF00999"/>
    </source>
</evidence>
<evidence type="ECO:0000256" key="5">
    <source>
        <dbReference type="ARBA" id="ARBA00022989"/>
    </source>
</evidence>
<keyword evidence="2 10" id="KW-0813">Transport</keyword>
<name>A0AAE3YKT4_9ACTN</name>
<feature type="transmembrane region" description="Helical" evidence="10">
    <location>
        <begin position="378"/>
        <end position="401"/>
    </location>
</feature>
<feature type="transmembrane region" description="Helical" evidence="10">
    <location>
        <begin position="177"/>
        <end position="200"/>
    </location>
</feature>
<dbReference type="InterPro" id="IPR006153">
    <property type="entry name" value="Cation/H_exchanger_TM"/>
</dbReference>
<evidence type="ECO:0000256" key="4">
    <source>
        <dbReference type="ARBA" id="ARBA00022692"/>
    </source>
</evidence>
<keyword evidence="9 10" id="KW-0739">Sodium transport</keyword>
<dbReference type="PANTHER" id="PTHR10110">
    <property type="entry name" value="SODIUM/HYDROGEN EXCHANGER"/>
    <property type="match status" value="1"/>
</dbReference>
<evidence type="ECO:0000256" key="9">
    <source>
        <dbReference type="ARBA" id="ARBA00023201"/>
    </source>
</evidence>
<feature type="transmembrane region" description="Helical" evidence="10">
    <location>
        <begin position="263"/>
        <end position="286"/>
    </location>
</feature>
<evidence type="ECO:0000313" key="12">
    <source>
        <dbReference type="EMBL" id="MDR7274747.1"/>
    </source>
</evidence>
<dbReference type="EMBL" id="JAVDYB010000001">
    <property type="protein sequence ID" value="MDR7274747.1"/>
    <property type="molecule type" value="Genomic_DNA"/>
</dbReference>
<evidence type="ECO:0000256" key="7">
    <source>
        <dbReference type="ARBA" id="ARBA00023065"/>
    </source>
</evidence>
<dbReference type="InterPro" id="IPR018422">
    <property type="entry name" value="Cation/H_exchanger_CPA1"/>
</dbReference>
<feature type="transmembrane region" description="Helical" evidence="10">
    <location>
        <begin position="298"/>
        <end position="323"/>
    </location>
</feature>
<protein>
    <submittedName>
        <fullName evidence="12">CPA1 family monovalent cation:H+ antiporter</fullName>
    </submittedName>
</protein>
<evidence type="ECO:0000256" key="6">
    <source>
        <dbReference type="ARBA" id="ARBA00023053"/>
    </source>
</evidence>
<evidence type="ECO:0000256" key="3">
    <source>
        <dbReference type="ARBA" id="ARBA00022475"/>
    </source>
</evidence>
<reference evidence="12" key="1">
    <citation type="submission" date="2023-07" db="EMBL/GenBank/DDBJ databases">
        <title>Sequencing the genomes of 1000 actinobacteria strains.</title>
        <authorList>
            <person name="Klenk H.-P."/>
        </authorList>
    </citation>
    <scope>NUCLEOTIDE SEQUENCE</scope>
    <source>
        <strain evidence="12">DSM 44707</strain>
    </source>
</reference>
<dbReference type="GO" id="GO:0051453">
    <property type="term" value="P:regulation of intracellular pH"/>
    <property type="evidence" value="ECO:0007669"/>
    <property type="project" value="TreeGrafter"/>
</dbReference>
<comment type="similarity">
    <text evidence="10">Belongs to the monovalent cation:proton antiporter 1 (CPA1) transporter (TC 2.A.36) family.</text>
</comment>
<feature type="transmembrane region" description="Helical" evidence="10">
    <location>
        <begin position="113"/>
        <end position="135"/>
    </location>
</feature>
<evidence type="ECO:0000256" key="1">
    <source>
        <dbReference type="ARBA" id="ARBA00004651"/>
    </source>
</evidence>
<dbReference type="GO" id="GO:0005886">
    <property type="term" value="C:plasma membrane"/>
    <property type="evidence" value="ECO:0007669"/>
    <property type="project" value="UniProtKB-SubCell"/>
</dbReference>
<dbReference type="RefSeq" id="WP_310364798.1">
    <property type="nucleotide sequence ID" value="NZ_JAVDYB010000001.1"/>
</dbReference>
<evidence type="ECO:0000256" key="10">
    <source>
        <dbReference type="RuleBase" id="RU366002"/>
    </source>
</evidence>
<dbReference type="NCBIfam" id="TIGR00831">
    <property type="entry name" value="a_cpa1"/>
    <property type="match status" value="1"/>
</dbReference>
<evidence type="ECO:0000256" key="2">
    <source>
        <dbReference type="ARBA" id="ARBA00022448"/>
    </source>
</evidence>
<keyword evidence="3 10" id="KW-1003">Cell membrane</keyword>